<feature type="region of interest" description="Disordered" evidence="1">
    <location>
        <begin position="75"/>
        <end position="101"/>
    </location>
</feature>
<reference evidence="2 3" key="1">
    <citation type="submission" date="2022-02" db="EMBL/GenBank/DDBJ databases">
        <title>Shinella B3.7 sp. nov., isolated from Sediment (Zhairuo Island).</title>
        <authorList>
            <person name="Chen G."/>
        </authorList>
    </citation>
    <scope>NUCLEOTIDE SEQUENCE [LARGE SCALE GENOMIC DNA]</scope>
    <source>
        <strain evidence="2 3">B3.7</strain>
    </source>
</reference>
<gene>
    <name evidence="2" type="ORF">MKI86_23690</name>
</gene>
<accession>A0ABT0CU30</accession>
<evidence type="ECO:0000313" key="2">
    <source>
        <dbReference type="EMBL" id="MCJ8152128.1"/>
    </source>
</evidence>
<keyword evidence="3" id="KW-1185">Reference proteome</keyword>
<evidence type="ECO:0000256" key="1">
    <source>
        <dbReference type="SAM" id="MobiDB-lite"/>
    </source>
</evidence>
<dbReference type="Proteomes" id="UP001201844">
    <property type="component" value="Unassembled WGS sequence"/>
</dbReference>
<sequence length="101" mass="11020">MSSGFCGTQNTSGFCGTQNASGFYRKVKYQQVLSQDKYQQQSSRHAFGPAETKGPLQAAFFVCRMKPHLRERSIETGAPLTGDKSPSAICSGTVRHRNAMA</sequence>
<protein>
    <submittedName>
        <fullName evidence="2">Uncharacterized protein</fullName>
    </submittedName>
</protein>
<organism evidence="2 3">
    <name type="scientific">Shinella sedimenti</name>
    <dbReference type="NCBI Taxonomy" id="2919913"/>
    <lineage>
        <taxon>Bacteria</taxon>
        <taxon>Pseudomonadati</taxon>
        <taxon>Pseudomonadota</taxon>
        <taxon>Alphaproteobacteria</taxon>
        <taxon>Hyphomicrobiales</taxon>
        <taxon>Rhizobiaceae</taxon>
        <taxon>Shinella</taxon>
    </lineage>
</organism>
<dbReference type="EMBL" id="JAKVIN010000021">
    <property type="protein sequence ID" value="MCJ8152128.1"/>
    <property type="molecule type" value="Genomic_DNA"/>
</dbReference>
<comment type="caution">
    <text evidence="2">The sequence shown here is derived from an EMBL/GenBank/DDBJ whole genome shotgun (WGS) entry which is preliminary data.</text>
</comment>
<name>A0ABT0CU30_9HYPH</name>
<evidence type="ECO:0000313" key="3">
    <source>
        <dbReference type="Proteomes" id="UP001201844"/>
    </source>
</evidence>
<proteinExistence type="predicted"/>
<dbReference type="RefSeq" id="WP_241605969.1">
    <property type="nucleotide sequence ID" value="NZ_JAKVIN010000021.1"/>
</dbReference>